<gene>
    <name evidence="4" type="ordered locus">Sgly_2835</name>
</gene>
<evidence type="ECO:0000313" key="4">
    <source>
        <dbReference type="EMBL" id="ADY57105.1"/>
    </source>
</evidence>
<accession>F0SYJ3</accession>
<dbReference type="Pfam" id="PF00148">
    <property type="entry name" value="Oxidored_nitro"/>
    <property type="match status" value="1"/>
</dbReference>
<dbReference type="EMBL" id="CP002547">
    <property type="protein sequence ID" value="ADY57105.1"/>
    <property type="molecule type" value="Genomic_DNA"/>
</dbReference>
<feature type="domain" description="Nitrogenase/oxidoreductase component 1" evidence="3">
    <location>
        <begin position="19"/>
        <end position="436"/>
    </location>
</feature>
<proteinExistence type="inferred from homology"/>
<evidence type="ECO:0000256" key="1">
    <source>
        <dbReference type="ARBA" id="ARBA00023231"/>
    </source>
</evidence>
<comment type="similarity">
    <text evidence="2">Belongs to the NifD/NifK/NifE/NifN family.</text>
</comment>
<dbReference type="Gene3D" id="1.20.89.10">
    <property type="entry name" value="Nitrogenase Molybdenum-iron Protein, subunit B, domain 4"/>
    <property type="match status" value="1"/>
</dbReference>
<dbReference type="STRING" id="645991.Sgly_2835"/>
<dbReference type="PROSITE" id="PS00699">
    <property type="entry name" value="NITROGENASE_1_1"/>
    <property type="match status" value="1"/>
</dbReference>
<evidence type="ECO:0000313" key="5">
    <source>
        <dbReference type="Proteomes" id="UP000007488"/>
    </source>
</evidence>
<dbReference type="Proteomes" id="UP000007488">
    <property type="component" value="Chromosome"/>
</dbReference>
<reference evidence="4 5" key="1">
    <citation type="journal article" date="2011" name="Stand. Genomic Sci.">
        <title>Complete genome sequence of Syntrophobotulus glycolicus type strain (FlGlyR).</title>
        <authorList>
            <person name="Han C."/>
            <person name="Mwirichia R."/>
            <person name="Chertkov O."/>
            <person name="Held B."/>
            <person name="Lapidus A."/>
            <person name="Nolan M."/>
            <person name="Lucas S."/>
            <person name="Hammon N."/>
            <person name="Deshpande S."/>
            <person name="Cheng J.F."/>
            <person name="Tapia R."/>
            <person name="Goodwin L."/>
            <person name="Pitluck S."/>
            <person name="Huntemann M."/>
            <person name="Liolios K."/>
            <person name="Ivanova N."/>
            <person name="Pagani I."/>
            <person name="Mavromatis K."/>
            <person name="Ovchinikova G."/>
            <person name="Pati A."/>
            <person name="Chen A."/>
            <person name="Palaniappan K."/>
            <person name="Land M."/>
            <person name="Hauser L."/>
            <person name="Brambilla E.M."/>
            <person name="Rohde M."/>
            <person name="Spring S."/>
            <person name="Sikorski J."/>
            <person name="Goker M."/>
            <person name="Woyke T."/>
            <person name="Bristow J."/>
            <person name="Eisen J.A."/>
            <person name="Markowitz V."/>
            <person name="Hugenholtz P."/>
            <person name="Kyrpides N.C."/>
            <person name="Klenk H.P."/>
            <person name="Detter J.C."/>
        </authorList>
    </citation>
    <scope>NUCLEOTIDE SEQUENCE [LARGE SCALE GENOMIC DNA]</scope>
    <source>
        <strain evidence="5">DSM 8271 / FlGlyR</strain>
    </source>
</reference>
<keyword evidence="1 2" id="KW-0535">Nitrogen fixation</keyword>
<dbReference type="KEGG" id="sgy:Sgly_2835"/>
<name>F0SYJ3_SYNGF</name>
<dbReference type="InterPro" id="IPR000318">
    <property type="entry name" value="Nase_comp1_CS"/>
</dbReference>
<reference evidence="5" key="2">
    <citation type="submission" date="2011-02" db="EMBL/GenBank/DDBJ databases">
        <title>The complete genome of Syntrophobotulus glycolicus DSM 8271.</title>
        <authorList>
            <person name="Lucas S."/>
            <person name="Copeland A."/>
            <person name="Lapidus A."/>
            <person name="Bruce D."/>
            <person name="Goodwin L."/>
            <person name="Pitluck S."/>
            <person name="Kyrpides N."/>
            <person name="Mavromatis K."/>
            <person name="Pagani I."/>
            <person name="Ivanova N."/>
            <person name="Mikhailova N."/>
            <person name="Chertkov O."/>
            <person name="Held B."/>
            <person name="Detter J.C."/>
            <person name="Tapia R."/>
            <person name="Han C."/>
            <person name="Land M."/>
            <person name="Hauser L."/>
            <person name="Markowitz V."/>
            <person name="Cheng J.-F."/>
            <person name="Hugenholtz P."/>
            <person name="Woyke T."/>
            <person name="Wu D."/>
            <person name="Spring S."/>
            <person name="Schroeder M."/>
            <person name="Brambilla E."/>
            <person name="Klenk H.-P."/>
            <person name="Eisen J.A."/>
        </authorList>
    </citation>
    <scope>NUCLEOTIDE SEQUENCE [LARGE SCALE GENOMIC DNA]</scope>
    <source>
        <strain evidence="5">DSM 8271 / FlGlyR</strain>
    </source>
</reference>
<sequence>MKKQIDHYRNVNENPCHMCMPIGGILAMKGIEGSMTLLHGSQGCATYMRRLISEHYNEPLDVASTSLNEKGTVYGGEANLKKGLENVRKVYDPKIIGVLTTCLAETIGEDIERIKTAYLAEKNIPEFPIVAVSTPGYGGTQTEGYFVTLKRVVMLLAKETARHNKINLIVPHISTADLRELKRILQMMAIEYTLLPDHTETLDAPYLEVYQKIMPGGTKLEDIEAMSGARATIEFGLTVDEAHSPGKFLAQKYGVPLYKLPLPVGVRATDEFLETLRQITGRPIPEEISKERGRLLDAMIDAHKHNFQGRAAIFGEPEFVHAAANLCLENGVTPKVIATGSKTRKLTQLLEVKLGQLDEECVILEDNDFAHILTESQRLKVNIAIGHSEGKILKEKSNIPLVRWGFPITDRVGGQRIRSVGYSGSLAFLDRITNTLLENKYEHYRTNIYNNYFRQAN</sequence>
<dbReference type="OrthoDB" id="9800746at2"/>
<dbReference type="AlphaFoldDB" id="F0SYJ3"/>
<evidence type="ECO:0000259" key="3">
    <source>
        <dbReference type="Pfam" id="PF00148"/>
    </source>
</evidence>
<evidence type="ECO:0000256" key="2">
    <source>
        <dbReference type="RuleBase" id="RU004021"/>
    </source>
</evidence>
<dbReference type="PANTHER" id="PTHR33712:SF7">
    <property type="entry name" value="LIGHT-INDEPENDENT PROTOCHLOROPHYLLIDE REDUCTASE SUBUNIT B"/>
    <property type="match status" value="1"/>
</dbReference>
<dbReference type="SUPFAM" id="SSF53807">
    <property type="entry name" value="Helical backbone' metal receptor"/>
    <property type="match status" value="1"/>
</dbReference>
<dbReference type="HOGENOM" id="CLU_025876_2_0_9"/>
<dbReference type="GO" id="GO:0016163">
    <property type="term" value="F:nitrogenase activity"/>
    <property type="evidence" value="ECO:0007669"/>
    <property type="project" value="InterPro"/>
</dbReference>
<dbReference type="Gene3D" id="3.40.50.1980">
    <property type="entry name" value="Nitrogenase molybdenum iron protein domain"/>
    <property type="match status" value="3"/>
</dbReference>
<dbReference type="eggNOG" id="COG2710">
    <property type="taxonomic scope" value="Bacteria"/>
</dbReference>
<dbReference type="RefSeq" id="WP_013625925.1">
    <property type="nucleotide sequence ID" value="NC_015172.1"/>
</dbReference>
<protein>
    <submittedName>
        <fullName evidence="4">Oxidoreductase/nitrogenase component 1</fullName>
    </submittedName>
</protein>
<dbReference type="PANTHER" id="PTHR33712">
    <property type="entry name" value="LIGHT-INDEPENDENT PROTOCHLOROPHYLLIDE REDUCTASE SUBUNIT B"/>
    <property type="match status" value="1"/>
</dbReference>
<organism evidence="4 5">
    <name type="scientific">Syntrophobotulus glycolicus (strain DSM 8271 / FlGlyR)</name>
    <dbReference type="NCBI Taxonomy" id="645991"/>
    <lineage>
        <taxon>Bacteria</taxon>
        <taxon>Bacillati</taxon>
        <taxon>Bacillota</taxon>
        <taxon>Clostridia</taxon>
        <taxon>Eubacteriales</taxon>
        <taxon>Desulfitobacteriaceae</taxon>
        <taxon>Syntrophobotulus</taxon>
    </lineage>
</organism>
<keyword evidence="5" id="KW-1185">Reference proteome</keyword>
<dbReference type="InterPro" id="IPR000510">
    <property type="entry name" value="Nase/OxRdtase_comp1"/>
</dbReference>
<dbReference type="InterPro" id="IPR050152">
    <property type="entry name" value="ChlB/BchB/BchZ"/>
</dbReference>